<dbReference type="RefSeq" id="XP_045151803.1">
    <property type="nucleotide sequence ID" value="XM_045295868.1"/>
</dbReference>
<name>A0AC55DJ83_ECHTE</name>
<evidence type="ECO:0000313" key="1">
    <source>
        <dbReference type="Proteomes" id="UP000694863"/>
    </source>
</evidence>
<proteinExistence type="predicted"/>
<keyword evidence="1" id="KW-1185">Reference proteome</keyword>
<sequence>MSATSAKSLLALSQQEELVDLPKDYPLSASEDEGENDGERKHQKLLEAISSLGGKNRWKLTERSEASLKVSEFNVSSEGKLKTDK</sequence>
<reference evidence="2" key="1">
    <citation type="submission" date="2025-08" db="UniProtKB">
        <authorList>
            <consortium name="RefSeq"/>
        </authorList>
    </citation>
    <scope>IDENTIFICATION</scope>
</reference>
<protein>
    <submittedName>
        <fullName evidence="2">U3 small nucleolar RNA-associated protein 14 homolog A-like</fullName>
    </submittedName>
</protein>
<accession>A0AC55DJ83</accession>
<organism evidence="1 2">
    <name type="scientific">Echinops telfairi</name>
    <name type="common">Lesser hedgehog tenrec</name>
    <dbReference type="NCBI Taxonomy" id="9371"/>
    <lineage>
        <taxon>Eukaryota</taxon>
        <taxon>Metazoa</taxon>
        <taxon>Chordata</taxon>
        <taxon>Craniata</taxon>
        <taxon>Vertebrata</taxon>
        <taxon>Euteleostomi</taxon>
        <taxon>Mammalia</taxon>
        <taxon>Eutheria</taxon>
        <taxon>Afrotheria</taxon>
        <taxon>Tenrecidae</taxon>
        <taxon>Tenrecinae</taxon>
        <taxon>Echinops</taxon>
    </lineage>
</organism>
<gene>
    <name evidence="2" type="primary">LOC123522364</name>
</gene>
<evidence type="ECO:0000313" key="2">
    <source>
        <dbReference type="RefSeq" id="XP_045151803.1"/>
    </source>
</evidence>
<dbReference type="Proteomes" id="UP000694863">
    <property type="component" value="Unplaced"/>
</dbReference>